<evidence type="ECO:0000313" key="1">
    <source>
        <dbReference type="EMBL" id="KAF2736397.1"/>
    </source>
</evidence>
<protein>
    <submittedName>
        <fullName evidence="1">Uncharacterized protein</fullName>
    </submittedName>
</protein>
<gene>
    <name evidence="1" type="ORF">EJ04DRAFT_159319</name>
</gene>
<dbReference type="Proteomes" id="UP000799444">
    <property type="component" value="Unassembled WGS sequence"/>
</dbReference>
<dbReference type="AlphaFoldDB" id="A0A9P4QZD1"/>
<evidence type="ECO:0000313" key="2">
    <source>
        <dbReference type="Proteomes" id="UP000799444"/>
    </source>
</evidence>
<organism evidence="1 2">
    <name type="scientific">Polyplosphaeria fusca</name>
    <dbReference type="NCBI Taxonomy" id="682080"/>
    <lineage>
        <taxon>Eukaryota</taxon>
        <taxon>Fungi</taxon>
        <taxon>Dikarya</taxon>
        <taxon>Ascomycota</taxon>
        <taxon>Pezizomycotina</taxon>
        <taxon>Dothideomycetes</taxon>
        <taxon>Pleosporomycetidae</taxon>
        <taxon>Pleosporales</taxon>
        <taxon>Tetraplosphaeriaceae</taxon>
        <taxon>Polyplosphaeria</taxon>
    </lineage>
</organism>
<proteinExistence type="predicted"/>
<keyword evidence="2" id="KW-1185">Reference proteome</keyword>
<sequence>MPRPRGGVVLSTTRQQSLHRLIAAMQTLPSHPRRRQRRPHCAELPRSRMVPRAGIDRLCLHDLQGRDPAFHRGRPTTAPRSAPARKGLVALLTTLSPGALDLWPRLTRGCPFGTSVLGLTTHTAAFEPECHCRNPLAPPR</sequence>
<accession>A0A9P4QZD1</accession>
<dbReference type="EMBL" id="ML996125">
    <property type="protein sequence ID" value="KAF2736397.1"/>
    <property type="molecule type" value="Genomic_DNA"/>
</dbReference>
<name>A0A9P4QZD1_9PLEO</name>
<reference evidence="1" key="1">
    <citation type="journal article" date="2020" name="Stud. Mycol.">
        <title>101 Dothideomycetes genomes: a test case for predicting lifestyles and emergence of pathogens.</title>
        <authorList>
            <person name="Haridas S."/>
            <person name="Albert R."/>
            <person name="Binder M."/>
            <person name="Bloem J."/>
            <person name="Labutti K."/>
            <person name="Salamov A."/>
            <person name="Andreopoulos B."/>
            <person name="Baker S."/>
            <person name="Barry K."/>
            <person name="Bills G."/>
            <person name="Bluhm B."/>
            <person name="Cannon C."/>
            <person name="Castanera R."/>
            <person name="Culley D."/>
            <person name="Daum C."/>
            <person name="Ezra D."/>
            <person name="Gonzalez J."/>
            <person name="Henrissat B."/>
            <person name="Kuo A."/>
            <person name="Liang C."/>
            <person name="Lipzen A."/>
            <person name="Lutzoni F."/>
            <person name="Magnuson J."/>
            <person name="Mondo S."/>
            <person name="Nolan M."/>
            <person name="Ohm R."/>
            <person name="Pangilinan J."/>
            <person name="Park H.-J."/>
            <person name="Ramirez L."/>
            <person name="Alfaro M."/>
            <person name="Sun H."/>
            <person name="Tritt A."/>
            <person name="Yoshinaga Y."/>
            <person name="Zwiers L.-H."/>
            <person name="Turgeon B."/>
            <person name="Goodwin S."/>
            <person name="Spatafora J."/>
            <person name="Crous P."/>
            <person name="Grigoriev I."/>
        </authorList>
    </citation>
    <scope>NUCLEOTIDE SEQUENCE</scope>
    <source>
        <strain evidence="1">CBS 125425</strain>
    </source>
</reference>
<comment type="caution">
    <text evidence="1">The sequence shown here is derived from an EMBL/GenBank/DDBJ whole genome shotgun (WGS) entry which is preliminary data.</text>
</comment>